<keyword evidence="4" id="KW-1133">Transmembrane helix</keyword>
<keyword evidence="4" id="KW-0472">Membrane</keyword>
<organism evidence="7 8">
    <name type="scientific">Rotaria socialis</name>
    <dbReference type="NCBI Taxonomy" id="392032"/>
    <lineage>
        <taxon>Eukaryota</taxon>
        <taxon>Metazoa</taxon>
        <taxon>Spiralia</taxon>
        <taxon>Gnathifera</taxon>
        <taxon>Rotifera</taxon>
        <taxon>Eurotatoria</taxon>
        <taxon>Bdelloidea</taxon>
        <taxon>Philodinida</taxon>
        <taxon>Philodinidae</taxon>
        <taxon>Rotaria</taxon>
    </lineage>
</organism>
<evidence type="ECO:0000256" key="3">
    <source>
        <dbReference type="SAM" id="MobiDB-lite"/>
    </source>
</evidence>
<evidence type="ECO:0000313" key="8">
    <source>
        <dbReference type="Proteomes" id="UP000663848"/>
    </source>
</evidence>
<evidence type="ECO:0000313" key="7">
    <source>
        <dbReference type="EMBL" id="CAF4544175.1"/>
    </source>
</evidence>
<dbReference type="PROSITE" id="PS50004">
    <property type="entry name" value="C2"/>
    <property type="match status" value="3"/>
</dbReference>
<dbReference type="Proteomes" id="UP000663872">
    <property type="component" value="Unassembled WGS sequence"/>
</dbReference>
<keyword evidence="2" id="KW-0106">Calcium</keyword>
<keyword evidence="1" id="KW-0479">Metal-binding</keyword>
<feature type="compositionally biased region" description="Polar residues" evidence="3">
    <location>
        <begin position="171"/>
        <end position="181"/>
    </location>
</feature>
<protein>
    <recommendedName>
        <fullName evidence="5">C2 domain-containing protein</fullName>
    </recommendedName>
</protein>
<sequence>MSNENTIHQSTLNYNNNNQSNSSLSNLNGTFLDENSSKYEMDTIEESPSVSRFPERHRSVNISNIGRIPLRRRIKKALGTATPTSISNRLVFFKKMKSPINGSDISHRIPSAIWNGVNKYLPLPLPSVCSISEAKLSSTSEGNQNSKNNEIDSSSELSPRDRSTTRHEFRNTTVSNDSFNAGSDDAIAASSTQKTGLTRALSTKALNFNKFKDQFTHHARTVITKTPSLSSLLTTTSTAVNASNENNNKNIVYWTEVFIERGNDLSSKDIDGTSDPYVKVLYGAEEKYTTNIMSSDLNPAWNEKFTFFVHDLNLPLQFNIFDHDRIGRDESMGSVKLDLSRIPIDRLYSATLELENEQRNDGKTGMLKISVTLTSKSSEFRDEVIRTLNKQSNMRSLIGGRSGVNNGVILTRRTIDVFLIQGRNLTSFNSNKPCSAYVKLKFGLNRKYRTQTIKSNSNPKWHQSFMYDTNLTILPPLEFTVYDDTNASAEFIGRAICNLSHLAEEQTHKLPVELEDNAGTIDVFITITGTTPLQEATNDGDSSCNVALEYIPSKLTDEDIGRYKLLSTFRSIVPIFDVGKVEIKIYQARDLSSKDINGKSDPFCVVELDGNRLRTHTIYKTLGPAWNKSFIIPVQDIHSTLDLTIYDEDSNKTSEFLGRVSIPLLSINNGQKKWMGLKDEKCLLPMKGAIEIEATLVYTNLKAVIRTFNPRQTSYYKAEEKFSVAAVKQHVTRVENIVTSILNVLKFIDYCFHWENPWLSFSAFMVSLIIVWNFELYMLPCIFVILLARNIVIEYRQGRLGKAYTGLNDETIAAMVQPAPVDEEMLDSEGNPKEQKKSFLSFISTIQDTILEIQGYLDAVASTFERVKNVFNFTVPWLSILLTIVLAIVAVILYYIPLRYLILAFVINKFTKRFRKPKDFIDNNEVADFISRLPSDVELMQFREIKYISPISTQKKTKGPTTNSKS</sequence>
<dbReference type="InterPro" id="IPR000008">
    <property type="entry name" value="C2_dom"/>
</dbReference>
<evidence type="ECO:0000256" key="2">
    <source>
        <dbReference type="ARBA" id="ARBA00022837"/>
    </source>
</evidence>
<dbReference type="EMBL" id="CAJNYT010000927">
    <property type="protein sequence ID" value="CAF3384464.1"/>
    <property type="molecule type" value="Genomic_DNA"/>
</dbReference>
<accession>A0A820Y458</accession>
<feature type="compositionally biased region" description="Low complexity" evidence="3">
    <location>
        <begin position="10"/>
        <end position="25"/>
    </location>
</feature>
<feature type="transmembrane region" description="Helical" evidence="4">
    <location>
        <begin position="877"/>
        <end position="907"/>
    </location>
</feature>
<dbReference type="PANTHER" id="PTHR45911">
    <property type="entry name" value="C2 DOMAIN-CONTAINING PROTEIN"/>
    <property type="match status" value="1"/>
</dbReference>
<comment type="caution">
    <text evidence="7">The sequence shown here is derived from an EMBL/GenBank/DDBJ whole genome shotgun (WGS) entry which is preliminary data.</text>
</comment>
<feature type="domain" description="C2" evidence="5">
    <location>
        <begin position="236"/>
        <end position="352"/>
    </location>
</feature>
<dbReference type="SUPFAM" id="SSF49562">
    <property type="entry name" value="C2 domain (Calcium/lipid-binding domain, CaLB)"/>
    <property type="match status" value="3"/>
</dbReference>
<dbReference type="PRINTS" id="PR00360">
    <property type="entry name" value="C2DOMAIN"/>
</dbReference>
<feature type="domain" description="C2" evidence="5">
    <location>
        <begin position="398"/>
        <end position="512"/>
    </location>
</feature>
<dbReference type="Proteomes" id="UP000663848">
    <property type="component" value="Unassembled WGS sequence"/>
</dbReference>
<feature type="compositionally biased region" description="Polar residues" evidence="3">
    <location>
        <begin position="136"/>
        <end position="157"/>
    </location>
</feature>
<gene>
    <name evidence="6" type="ORF">GRG538_LOCUS8511</name>
    <name evidence="7" type="ORF">QYT958_LOCUS7822</name>
</gene>
<keyword evidence="4" id="KW-0812">Transmembrane</keyword>
<dbReference type="EMBL" id="CAJOBR010000763">
    <property type="protein sequence ID" value="CAF4544175.1"/>
    <property type="molecule type" value="Genomic_DNA"/>
</dbReference>
<reference evidence="7" key="1">
    <citation type="submission" date="2021-02" db="EMBL/GenBank/DDBJ databases">
        <authorList>
            <person name="Nowell W R."/>
        </authorList>
    </citation>
    <scope>NUCLEOTIDE SEQUENCE</scope>
</reference>
<evidence type="ECO:0000313" key="6">
    <source>
        <dbReference type="EMBL" id="CAF3384464.1"/>
    </source>
</evidence>
<dbReference type="GO" id="GO:0005509">
    <property type="term" value="F:calcium ion binding"/>
    <property type="evidence" value="ECO:0007669"/>
    <property type="project" value="TreeGrafter"/>
</dbReference>
<dbReference type="SMART" id="SM00239">
    <property type="entry name" value="C2"/>
    <property type="match status" value="3"/>
</dbReference>
<dbReference type="InterPro" id="IPR035892">
    <property type="entry name" value="C2_domain_sf"/>
</dbReference>
<dbReference type="GO" id="GO:0016020">
    <property type="term" value="C:membrane"/>
    <property type="evidence" value="ECO:0007669"/>
    <property type="project" value="TreeGrafter"/>
</dbReference>
<dbReference type="PANTHER" id="PTHR45911:SF4">
    <property type="entry name" value="MULTIPLE C2 AND TRANSMEMBRANE DOMAIN-CONTAINING PROTEIN"/>
    <property type="match status" value="1"/>
</dbReference>
<evidence type="ECO:0000256" key="1">
    <source>
        <dbReference type="ARBA" id="ARBA00022723"/>
    </source>
</evidence>
<name>A0A820Y458_9BILA</name>
<evidence type="ECO:0000259" key="5">
    <source>
        <dbReference type="PROSITE" id="PS50004"/>
    </source>
</evidence>
<feature type="region of interest" description="Disordered" evidence="3">
    <location>
        <begin position="136"/>
        <end position="183"/>
    </location>
</feature>
<feature type="transmembrane region" description="Helical" evidence="4">
    <location>
        <begin position="758"/>
        <end position="788"/>
    </location>
</feature>
<proteinExistence type="predicted"/>
<feature type="region of interest" description="Disordered" evidence="3">
    <location>
        <begin position="1"/>
        <end position="25"/>
    </location>
</feature>
<feature type="domain" description="C2" evidence="5">
    <location>
        <begin position="561"/>
        <end position="677"/>
    </location>
</feature>
<evidence type="ECO:0000256" key="4">
    <source>
        <dbReference type="SAM" id="Phobius"/>
    </source>
</evidence>
<feature type="compositionally biased region" description="Basic and acidic residues" evidence="3">
    <location>
        <begin position="158"/>
        <end position="170"/>
    </location>
</feature>
<dbReference type="Pfam" id="PF00168">
    <property type="entry name" value="C2"/>
    <property type="match status" value="3"/>
</dbReference>
<dbReference type="AlphaFoldDB" id="A0A820Y458"/>
<dbReference type="Gene3D" id="2.60.40.150">
    <property type="entry name" value="C2 domain"/>
    <property type="match status" value="3"/>
</dbReference>